<dbReference type="AlphaFoldDB" id="A0A7J7LTD6"/>
<dbReference type="Proteomes" id="UP000541444">
    <property type="component" value="Unassembled WGS sequence"/>
</dbReference>
<reference evidence="1 2" key="1">
    <citation type="journal article" date="2020" name="IScience">
        <title>Genome Sequencing of the Endangered Kingdonia uniflora (Circaeasteraceae, Ranunculales) Reveals Potential Mechanisms of Evolutionary Specialization.</title>
        <authorList>
            <person name="Sun Y."/>
            <person name="Deng T."/>
            <person name="Zhang A."/>
            <person name="Moore M.J."/>
            <person name="Landis J.B."/>
            <person name="Lin N."/>
            <person name="Zhang H."/>
            <person name="Zhang X."/>
            <person name="Huang J."/>
            <person name="Zhang X."/>
            <person name="Sun H."/>
            <person name="Wang H."/>
        </authorList>
    </citation>
    <scope>NUCLEOTIDE SEQUENCE [LARGE SCALE GENOMIC DNA]</scope>
    <source>
        <strain evidence="1">TB1705</strain>
        <tissue evidence="1">Leaf</tissue>
    </source>
</reference>
<comment type="caution">
    <text evidence="1">The sequence shown here is derived from an EMBL/GenBank/DDBJ whole genome shotgun (WGS) entry which is preliminary data.</text>
</comment>
<evidence type="ECO:0000313" key="2">
    <source>
        <dbReference type="Proteomes" id="UP000541444"/>
    </source>
</evidence>
<organism evidence="1 2">
    <name type="scientific">Kingdonia uniflora</name>
    <dbReference type="NCBI Taxonomy" id="39325"/>
    <lineage>
        <taxon>Eukaryota</taxon>
        <taxon>Viridiplantae</taxon>
        <taxon>Streptophyta</taxon>
        <taxon>Embryophyta</taxon>
        <taxon>Tracheophyta</taxon>
        <taxon>Spermatophyta</taxon>
        <taxon>Magnoliopsida</taxon>
        <taxon>Ranunculales</taxon>
        <taxon>Circaeasteraceae</taxon>
        <taxon>Kingdonia</taxon>
    </lineage>
</organism>
<proteinExistence type="predicted"/>
<name>A0A7J7LTD6_9MAGN</name>
<keyword evidence="2" id="KW-1185">Reference proteome</keyword>
<sequence length="96" mass="11154">YSWVERYQPSNVNEVGLGFPQCSRSLGNFSSSKILNQVRPSYHLQQALLNLDWSEGSYNHSKSQLKMDHWIGQRHRFLKRLLGFRGCSHRPPGHSN</sequence>
<gene>
    <name evidence="1" type="ORF">GIB67_028834</name>
</gene>
<protein>
    <submittedName>
        <fullName evidence="1">Uncharacterized protein</fullName>
    </submittedName>
</protein>
<accession>A0A7J7LTD6</accession>
<feature type="non-terminal residue" evidence="1">
    <location>
        <position position="1"/>
    </location>
</feature>
<evidence type="ECO:0000313" key="1">
    <source>
        <dbReference type="EMBL" id="KAF6145839.1"/>
    </source>
</evidence>
<dbReference type="EMBL" id="JACGCM010002027">
    <property type="protein sequence ID" value="KAF6145839.1"/>
    <property type="molecule type" value="Genomic_DNA"/>
</dbReference>